<dbReference type="Proteomes" id="UP001177023">
    <property type="component" value="Unassembled WGS sequence"/>
</dbReference>
<organism evidence="4 5">
    <name type="scientific">Mesorhabditis spiculigera</name>
    <dbReference type="NCBI Taxonomy" id="96644"/>
    <lineage>
        <taxon>Eukaryota</taxon>
        <taxon>Metazoa</taxon>
        <taxon>Ecdysozoa</taxon>
        <taxon>Nematoda</taxon>
        <taxon>Chromadorea</taxon>
        <taxon>Rhabditida</taxon>
        <taxon>Rhabditina</taxon>
        <taxon>Rhabditomorpha</taxon>
        <taxon>Rhabditoidea</taxon>
        <taxon>Rhabditidae</taxon>
        <taxon>Mesorhabditinae</taxon>
        <taxon>Mesorhabditis</taxon>
    </lineage>
</organism>
<feature type="transmembrane region" description="Helical" evidence="2">
    <location>
        <begin position="120"/>
        <end position="142"/>
    </location>
</feature>
<comment type="caution">
    <text evidence="4">The sequence shown here is derived from an EMBL/GenBank/DDBJ whole genome shotgun (WGS) entry which is preliminary data.</text>
</comment>
<dbReference type="SUPFAM" id="SSF47862">
    <property type="entry name" value="Saposin"/>
    <property type="match status" value="1"/>
</dbReference>
<dbReference type="EMBL" id="CATQJA010002001">
    <property type="protein sequence ID" value="CAJ0569315.1"/>
    <property type="molecule type" value="Genomic_DNA"/>
</dbReference>
<feature type="domain" description="Saposin B-type" evidence="3">
    <location>
        <begin position="148"/>
        <end position="223"/>
    </location>
</feature>
<dbReference type="InterPro" id="IPR011001">
    <property type="entry name" value="Saposin-like"/>
</dbReference>
<proteinExistence type="predicted"/>
<keyword evidence="2" id="KW-1133">Transmembrane helix</keyword>
<dbReference type="PROSITE" id="PS50015">
    <property type="entry name" value="SAP_B"/>
    <property type="match status" value="1"/>
</dbReference>
<evidence type="ECO:0000313" key="4">
    <source>
        <dbReference type="EMBL" id="CAJ0569315.1"/>
    </source>
</evidence>
<dbReference type="AlphaFoldDB" id="A0AA36CHU9"/>
<evidence type="ECO:0000259" key="3">
    <source>
        <dbReference type="PROSITE" id="PS50015"/>
    </source>
</evidence>
<accession>A0AA36CHU9</accession>
<keyword evidence="1" id="KW-1015">Disulfide bond</keyword>
<sequence>AITTDQNYANMIDICANNFDFLKHGALRRELLKRFPPILDKYHLYVLYLQNKYVPRMEEIQKYLEAGVECYECDTCDRLASNVQLREKKINYQNVSETESTSERDKTQIRLRTHLATPDFCMKFLLILAALVAVALSAAVAVQPEERNKIECKACEDLVELAEKEGGNEIEKFLHSKVAEVCDFAAFLKHECEKVLDSKCNELVDWVRRKEPPAKACKGVHCC</sequence>
<keyword evidence="2" id="KW-0472">Membrane</keyword>
<gene>
    <name evidence="4" type="ORF">MSPICULIGERA_LOCUS7798</name>
</gene>
<evidence type="ECO:0000313" key="5">
    <source>
        <dbReference type="Proteomes" id="UP001177023"/>
    </source>
</evidence>
<name>A0AA36CHU9_9BILA</name>
<keyword evidence="2" id="KW-0812">Transmembrane</keyword>
<dbReference type="InterPro" id="IPR008139">
    <property type="entry name" value="SaposinB_dom"/>
</dbReference>
<evidence type="ECO:0000256" key="2">
    <source>
        <dbReference type="SAM" id="Phobius"/>
    </source>
</evidence>
<dbReference type="SMART" id="SM00741">
    <property type="entry name" value="SapB"/>
    <property type="match status" value="1"/>
</dbReference>
<feature type="non-terminal residue" evidence="4">
    <location>
        <position position="223"/>
    </location>
</feature>
<dbReference type="Gene3D" id="1.10.225.10">
    <property type="entry name" value="Saposin-like"/>
    <property type="match status" value="1"/>
</dbReference>
<reference evidence="4" key="1">
    <citation type="submission" date="2023-06" db="EMBL/GenBank/DDBJ databases">
        <authorList>
            <person name="Delattre M."/>
        </authorList>
    </citation>
    <scope>NUCLEOTIDE SEQUENCE</scope>
    <source>
        <strain evidence="4">AF72</strain>
    </source>
</reference>
<evidence type="ECO:0000256" key="1">
    <source>
        <dbReference type="ARBA" id="ARBA00023157"/>
    </source>
</evidence>
<keyword evidence="5" id="KW-1185">Reference proteome</keyword>
<protein>
    <recommendedName>
        <fullName evidence="3">Saposin B-type domain-containing protein</fullName>
    </recommendedName>
</protein>
<feature type="non-terminal residue" evidence="4">
    <location>
        <position position="1"/>
    </location>
</feature>